<dbReference type="SUPFAM" id="SSF48726">
    <property type="entry name" value="Immunoglobulin"/>
    <property type="match status" value="1"/>
</dbReference>
<sequence>MNEGDVKKNGPLIESQKGYFPNHSPLHVDAPCSGEDEELHYASFIYYRKVQEETQGRFHLLWDSRTSNCFLDIRDARRSDTGRYFFWLMEKSVRPLHRAADISKVSSESALRKTPLPFPKECPGARIT</sequence>
<dbReference type="InterPro" id="IPR036179">
    <property type="entry name" value="Ig-like_dom_sf"/>
</dbReference>
<comment type="subcellular location">
    <subcellularLocation>
        <location evidence="1">Membrane</location>
        <topology evidence="1">Single-pass membrane protein</topology>
    </subcellularLocation>
</comment>
<evidence type="ECO:0000256" key="2">
    <source>
        <dbReference type="ARBA" id="ARBA00022692"/>
    </source>
</evidence>
<dbReference type="Gene3D" id="2.60.40.10">
    <property type="entry name" value="Immunoglobulins"/>
    <property type="match status" value="1"/>
</dbReference>
<proteinExistence type="predicted"/>
<protein>
    <submittedName>
        <fullName evidence="5">Uncharacterized protein</fullName>
    </submittedName>
</protein>
<dbReference type="PANTHER" id="PTHR12035">
    <property type="entry name" value="SIALIC ACID BINDING IMMUNOGLOBULIN-LIKE LECTIN"/>
    <property type="match status" value="1"/>
</dbReference>
<keyword evidence="2" id="KW-0812">Transmembrane</keyword>
<keyword evidence="3" id="KW-1133">Transmembrane helix</keyword>
<evidence type="ECO:0000313" key="5">
    <source>
        <dbReference type="EMBL" id="KAF5917142.1"/>
    </source>
</evidence>
<dbReference type="GO" id="GO:0007155">
    <property type="term" value="P:cell adhesion"/>
    <property type="evidence" value="ECO:0007669"/>
    <property type="project" value="TreeGrafter"/>
</dbReference>
<dbReference type="InterPro" id="IPR013783">
    <property type="entry name" value="Ig-like_fold"/>
</dbReference>
<organism evidence="5 6">
    <name type="scientific">Diceros bicornis minor</name>
    <name type="common">South-central black rhinoceros</name>
    <dbReference type="NCBI Taxonomy" id="77932"/>
    <lineage>
        <taxon>Eukaryota</taxon>
        <taxon>Metazoa</taxon>
        <taxon>Chordata</taxon>
        <taxon>Craniata</taxon>
        <taxon>Vertebrata</taxon>
        <taxon>Euteleostomi</taxon>
        <taxon>Mammalia</taxon>
        <taxon>Eutheria</taxon>
        <taxon>Laurasiatheria</taxon>
        <taxon>Perissodactyla</taxon>
        <taxon>Rhinocerotidae</taxon>
        <taxon>Diceros</taxon>
    </lineage>
</organism>
<keyword evidence="6" id="KW-1185">Reference proteome</keyword>
<evidence type="ECO:0000256" key="1">
    <source>
        <dbReference type="ARBA" id="ARBA00004167"/>
    </source>
</evidence>
<evidence type="ECO:0000256" key="4">
    <source>
        <dbReference type="ARBA" id="ARBA00023136"/>
    </source>
</evidence>
<dbReference type="InterPro" id="IPR051036">
    <property type="entry name" value="SIGLEC"/>
</dbReference>
<dbReference type="PANTHER" id="PTHR12035:SF132">
    <property type="entry name" value="MYELOID CELL SURFACE ANTIGEN CD33"/>
    <property type="match status" value="1"/>
</dbReference>
<dbReference type="EMBL" id="JACDTQ010002604">
    <property type="protein sequence ID" value="KAF5917142.1"/>
    <property type="molecule type" value="Genomic_DNA"/>
</dbReference>
<evidence type="ECO:0000256" key="3">
    <source>
        <dbReference type="ARBA" id="ARBA00022989"/>
    </source>
</evidence>
<keyword evidence="4" id="KW-0472">Membrane</keyword>
<comment type="caution">
    <text evidence="5">The sequence shown here is derived from an EMBL/GenBank/DDBJ whole genome shotgun (WGS) entry which is preliminary data.</text>
</comment>
<gene>
    <name evidence="5" type="ORF">HPG69_014075</name>
</gene>
<accession>A0A7J7EMX8</accession>
<evidence type="ECO:0000313" key="6">
    <source>
        <dbReference type="Proteomes" id="UP000551758"/>
    </source>
</evidence>
<dbReference type="GO" id="GO:0033691">
    <property type="term" value="F:sialic acid binding"/>
    <property type="evidence" value="ECO:0007669"/>
    <property type="project" value="TreeGrafter"/>
</dbReference>
<dbReference type="Proteomes" id="UP000551758">
    <property type="component" value="Unassembled WGS sequence"/>
</dbReference>
<name>A0A7J7EMX8_DICBM</name>
<dbReference type="GO" id="GO:0005886">
    <property type="term" value="C:plasma membrane"/>
    <property type="evidence" value="ECO:0007669"/>
    <property type="project" value="TreeGrafter"/>
</dbReference>
<reference evidence="5 6" key="1">
    <citation type="journal article" date="2020" name="Mol. Biol. Evol.">
        <title>Interspecific Gene Flow and the Evolution of Specialization in Black and White Rhinoceros.</title>
        <authorList>
            <person name="Moodley Y."/>
            <person name="Westbury M.V."/>
            <person name="Russo I.M."/>
            <person name="Gopalakrishnan S."/>
            <person name="Rakotoarivelo A."/>
            <person name="Olsen R.A."/>
            <person name="Prost S."/>
            <person name="Tunstall T."/>
            <person name="Ryder O.A."/>
            <person name="Dalen L."/>
            <person name="Bruford M.W."/>
        </authorList>
    </citation>
    <scope>NUCLEOTIDE SEQUENCE [LARGE SCALE GENOMIC DNA]</scope>
    <source>
        <strain evidence="5">SBR-YM</strain>
        <tissue evidence="5">Skin</tissue>
    </source>
</reference>
<dbReference type="AlphaFoldDB" id="A0A7J7EMX8"/>